<keyword evidence="3" id="KW-0560">Oxidoreductase</keyword>
<accession>A0AAP2AHB9</accession>
<dbReference type="RefSeq" id="WP_202666435.1">
    <property type="nucleotide sequence ID" value="NZ_JAENMR010000017.1"/>
</dbReference>
<keyword evidence="2 6" id="KW-0732">Signal</keyword>
<comment type="similarity">
    <text evidence="1">Belongs to the thioredoxin family. DsbA subfamily.</text>
</comment>
<feature type="chain" id="PRO_5042965813" evidence="6">
    <location>
        <begin position="24"/>
        <end position="262"/>
    </location>
</feature>
<proteinExistence type="inferred from homology"/>
<evidence type="ECO:0000259" key="7">
    <source>
        <dbReference type="PROSITE" id="PS51352"/>
    </source>
</evidence>
<evidence type="ECO:0000256" key="3">
    <source>
        <dbReference type="ARBA" id="ARBA00023002"/>
    </source>
</evidence>
<dbReference type="Proteomes" id="UP000653275">
    <property type="component" value="Unassembled WGS sequence"/>
</dbReference>
<sequence>MKLKTLTALLVTTYIIFDPMAQASAPQPVFTPEQEARIGEIASEYLVAHPEILVRVSQKLQEQQQLRKQKLYALNVMEHQTKLLQDPDTPTIGPEGARVAVIEFFDYQCVFCSQFAPELEKVMKTQPDVRYIFKEWPIFGSRWEASLQAAHQGLTVWKEKGPEAYVTYHNAIYATGHYEGKLTAGDIQAAATKAGVNATNEASHPAILEKNGTLAESLGLTGTPGIIVMPLTGATPDTITVFPEAVTAEKLLAAIQKATFAK</sequence>
<dbReference type="Pfam" id="PF13462">
    <property type="entry name" value="Thioredoxin_4"/>
    <property type="match status" value="1"/>
</dbReference>
<dbReference type="PROSITE" id="PS51352">
    <property type="entry name" value="THIOREDOXIN_2"/>
    <property type="match status" value="1"/>
</dbReference>
<keyword evidence="5" id="KW-0676">Redox-active center</keyword>
<dbReference type="InterPro" id="IPR041205">
    <property type="entry name" value="ScsC_N"/>
</dbReference>
<evidence type="ECO:0000313" key="8">
    <source>
        <dbReference type="EMBL" id="MBL5936858.1"/>
    </source>
</evidence>
<feature type="domain" description="Thioredoxin" evidence="7">
    <location>
        <begin position="21"/>
        <end position="260"/>
    </location>
</feature>
<evidence type="ECO:0000256" key="1">
    <source>
        <dbReference type="ARBA" id="ARBA00005791"/>
    </source>
</evidence>
<organism evidence="8 9">
    <name type="scientific">Lelliottia amnigena</name>
    <name type="common">Enterobacter amnigenus</name>
    <dbReference type="NCBI Taxonomy" id="61646"/>
    <lineage>
        <taxon>Bacteria</taxon>
        <taxon>Pseudomonadati</taxon>
        <taxon>Pseudomonadota</taxon>
        <taxon>Gammaproteobacteria</taxon>
        <taxon>Enterobacterales</taxon>
        <taxon>Enterobacteriaceae</taxon>
        <taxon>Lelliottia</taxon>
    </lineage>
</organism>
<dbReference type="PANTHER" id="PTHR13887:SF14">
    <property type="entry name" value="DISULFIDE BOND FORMATION PROTEIN D"/>
    <property type="match status" value="1"/>
</dbReference>
<dbReference type="Pfam" id="PF18312">
    <property type="entry name" value="ScsC_N"/>
    <property type="match status" value="1"/>
</dbReference>
<evidence type="ECO:0000313" key="9">
    <source>
        <dbReference type="Proteomes" id="UP000653275"/>
    </source>
</evidence>
<comment type="caution">
    <text evidence="8">The sequence shown here is derived from an EMBL/GenBank/DDBJ whole genome shotgun (WGS) entry which is preliminary data.</text>
</comment>
<dbReference type="InterPro" id="IPR013766">
    <property type="entry name" value="Thioredoxin_domain"/>
</dbReference>
<reference evidence="8" key="1">
    <citation type="submission" date="2020-12" db="EMBL/GenBank/DDBJ databases">
        <title>Draft genome sequence of Enterobacter spp., Lelliottia spp. and Serratia spp. isolated from drinking water reservoirs and lakes.</title>
        <authorList>
            <person name="Reitter C."/>
            <person name="Neuhaus K."/>
            <person name="Huegler M."/>
        </authorList>
    </citation>
    <scope>NUCLEOTIDE SEQUENCE</scope>
    <source>
        <strain evidence="8">TZW15</strain>
    </source>
</reference>
<dbReference type="CDD" id="cd03023">
    <property type="entry name" value="DsbA_Com1_like"/>
    <property type="match status" value="1"/>
</dbReference>
<dbReference type="GO" id="GO:0016491">
    <property type="term" value="F:oxidoreductase activity"/>
    <property type="evidence" value="ECO:0007669"/>
    <property type="project" value="UniProtKB-KW"/>
</dbReference>
<dbReference type="AlphaFoldDB" id="A0AAP2AHB9"/>
<evidence type="ECO:0000256" key="5">
    <source>
        <dbReference type="ARBA" id="ARBA00023284"/>
    </source>
</evidence>
<gene>
    <name evidence="8" type="ORF">I7V27_20715</name>
</gene>
<dbReference type="EMBL" id="JAENMS010000016">
    <property type="protein sequence ID" value="MBL5936858.1"/>
    <property type="molecule type" value="Genomic_DNA"/>
</dbReference>
<dbReference type="PANTHER" id="PTHR13887">
    <property type="entry name" value="GLUTATHIONE S-TRANSFERASE KAPPA"/>
    <property type="match status" value="1"/>
</dbReference>
<dbReference type="Gene3D" id="3.40.30.10">
    <property type="entry name" value="Glutaredoxin"/>
    <property type="match status" value="1"/>
</dbReference>
<dbReference type="InterPro" id="IPR036249">
    <property type="entry name" value="Thioredoxin-like_sf"/>
</dbReference>
<evidence type="ECO:0000256" key="2">
    <source>
        <dbReference type="ARBA" id="ARBA00022729"/>
    </source>
</evidence>
<name>A0AAP2AHB9_LELAM</name>
<evidence type="ECO:0000256" key="4">
    <source>
        <dbReference type="ARBA" id="ARBA00023157"/>
    </source>
</evidence>
<feature type="signal peptide" evidence="6">
    <location>
        <begin position="1"/>
        <end position="23"/>
    </location>
</feature>
<dbReference type="InterPro" id="IPR012336">
    <property type="entry name" value="Thioredoxin-like_fold"/>
</dbReference>
<keyword evidence="4" id="KW-1015">Disulfide bond</keyword>
<dbReference type="SUPFAM" id="SSF52833">
    <property type="entry name" value="Thioredoxin-like"/>
    <property type="match status" value="1"/>
</dbReference>
<evidence type="ECO:0000256" key="6">
    <source>
        <dbReference type="SAM" id="SignalP"/>
    </source>
</evidence>
<protein>
    <submittedName>
        <fullName evidence="8">Thioredoxin domain-containing protein</fullName>
    </submittedName>
</protein>